<evidence type="ECO:0000313" key="2">
    <source>
        <dbReference type="EMBL" id="CAK7264454.1"/>
    </source>
</evidence>
<dbReference type="EMBL" id="CAWUOM010000010">
    <property type="protein sequence ID" value="CAK7264454.1"/>
    <property type="molecule type" value="Genomic_DNA"/>
</dbReference>
<organism evidence="2 3">
    <name type="scientific">Sporothrix epigloea</name>
    <dbReference type="NCBI Taxonomy" id="1892477"/>
    <lineage>
        <taxon>Eukaryota</taxon>
        <taxon>Fungi</taxon>
        <taxon>Dikarya</taxon>
        <taxon>Ascomycota</taxon>
        <taxon>Pezizomycotina</taxon>
        <taxon>Sordariomycetes</taxon>
        <taxon>Sordariomycetidae</taxon>
        <taxon>Ophiostomatales</taxon>
        <taxon>Ophiostomataceae</taxon>
        <taxon>Sporothrix</taxon>
    </lineage>
</organism>
<name>A0ABP0D8B7_9PEZI</name>
<feature type="region of interest" description="Disordered" evidence="1">
    <location>
        <begin position="297"/>
        <end position="320"/>
    </location>
</feature>
<feature type="compositionally biased region" description="Acidic residues" evidence="1">
    <location>
        <begin position="207"/>
        <end position="219"/>
    </location>
</feature>
<dbReference type="Proteomes" id="UP001642501">
    <property type="component" value="Unassembled WGS sequence"/>
</dbReference>
<evidence type="ECO:0000313" key="3">
    <source>
        <dbReference type="Proteomes" id="UP001642501"/>
    </source>
</evidence>
<evidence type="ECO:0000256" key="1">
    <source>
        <dbReference type="SAM" id="MobiDB-lite"/>
    </source>
</evidence>
<feature type="compositionally biased region" description="Acidic residues" evidence="1">
    <location>
        <begin position="162"/>
        <end position="199"/>
    </location>
</feature>
<gene>
    <name evidence="2" type="ORF">SEPCBS57363_001086</name>
</gene>
<proteinExistence type="predicted"/>
<feature type="compositionally biased region" description="Polar residues" evidence="1">
    <location>
        <begin position="306"/>
        <end position="320"/>
    </location>
</feature>
<feature type="region of interest" description="Disordered" evidence="1">
    <location>
        <begin position="462"/>
        <end position="483"/>
    </location>
</feature>
<reference evidence="2 3" key="1">
    <citation type="submission" date="2024-01" db="EMBL/GenBank/DDBJ databases">
        <authorList>
            <person name="Allen C."/>
            <person name="Tagirdzhanova G."/>
        </authorList>
    </citation>
    <scope>NUCLEOTIDE SEQUENCE [LARGE SCALE GENOMIC DNA]</scope>
    <source>
        <strain evidence="2 3">CBS 573.63</strain>
    </source>
</reference>
<protein>
    <submittedName>
        <fullName evidence="2">Uncharacterized protein</fullName>
    </submittedName>
</protein>
<sequence length="510" mass="58879">MAPEQWLQPTEQGQQILSMLMRLQIDIEFDLVEATRDCVRSSGMHELALLTNREKAELTHWCRVLDSIEQPTLQTNVARNGRLLLFWMGRRAIQNILNRVIYSAEPREVLEDRTPDSEQAFVPDPPTEEELALFFAEHPCDEDDEDNEDDGEEEGYREIYGEEFEEESEEQPEEQSDEHTGEDEEDEVEPEAEEDEEEDHQSIIDTVVDDSENGLDDEDEEGYMRHDLSLIYTADQQSQLFCQLDERLRILQLHMLNDTHDTLSALEQFEREPRCPPWPRLMRPRFSWAPTPQPEWGPSPAYHPSTMFTNPPSPSNMTSAHSIMIPLLPEINPAHPHMVSDTTVQDLDPLPPYPGAHTRVPRTVGEAGELELAGQRVELPPAYFRTLSLGDMSDRLVARCISAVAGQRIKEPWMVSRKAILRRVVLLSRCYLRRARDRHRVTELHDSGVCYDFDFDDECEMSEESPDSVAGTRAESGSEEREEGIEDRIMSLLRSIRDLIKRILWRNQTM</sequence>
<keyword evidence="3" id="KW-1185">Reference proteome</keyword>
<comment type="caution">
    <text evidence="2">The sequence shown here is derived from an EMBL/GenBank/DDBJ whole genome shotgun (WGS) entry which is preliminary data.</text>
</comment>
<feature type="region of interest" description="Disordered" evidence="1">
    <location>
        <begin position="162"/>
        <end position="219"/>
    </location>
</feature>
<accession>A0ABP0D8B7</accession>